<dbReference type="Proteomes" id="UP001148629">
    <property type="component" value="Unassembled WGS sequence"/>
</dbReference>
<protein>
    <submittedName>
        <fullName evidence="1">Uncharacterized protein</fullName>
    </submittedName>
</protein>
<gene>
    <name evidence="1" type="ORF">NM208_g11920</name>
</gene>
<evidence type="ECO:0000313" key="2">
    <source>
        <dbReference type="Proteomes" id="UP001148629"/>
    </source>
</evidence>
<accession>A0ACC1RTZ9</accession>
<reference evidence="1" key="1">
    <citation type="submission" date="2022-08" db="EMBL/GenBank/DDBJ databases">
        <title>Genome Sequence of Fusarium decemcellulare.</title>
        <authorList>
            <person name="Buettner E."/>
        </authorList>
    </citation>
    <scope>NUCLEOTIDE SEQUENCE</scope>
    <source>
        <strain evidence="1">Babe19</strain>
    </source>
</reference>
<name>A0ACC1RTZ9_9HYPO</name>
<keyword evidence="2" id="KW-1185">Reference proteome</keyword>
<organism evidence="1 2">
    <name type="scientific">Fusarium decemcellulare</name>
    <dbReference type="NCBI Taxonomy" id="57161"/>
    <lineage>
        <taxon>Eukaryota</taxon>
        <taxon>Fungi</taxon>
        <taxon>Dikarya</taxon>
        <taxon>Ascomycota</taxon>
        <taxon>Pezizomycotina</taxon>
        <taxon>Sordariomycetes</taxon>
        <taxon>Hypocreomycetidae</taxon>
        <taxon>Hypocreales</taxon>
        <taxon>Nectriaceae</taxon>
        <taxon>Fusarium</taxon>
        <taxon>Fusarium decemcellulare species complex</taxon>
    </lineage>
</organism>
<evidence type="ECO:0000313" key="1">
    <source>
        <dbReference type="EMBL" id="KAJ3524774.1"/>
    </source>
</evidence>
<proteinExistence type="predicted"/>
<sequence length="171" mass="18261">MSGQAHGQMRPIVQQQLQGCLMQGLRRFTSGSRRLNAISRFRFSDELFTAVDWVLVHTSSSLPQPGCISLCLLGELLSPESANGATSKLGASLVVIGELGLDSKILSLCYVEDLAANHGEKHFLPAELFHGHLEEVVLQNNNVGQLANLKRTNLLVGAQEAGAVDGDGAQG</sequence>
<dbReference type="EMBL" id="JANRMS010002022">
    <property type="protein sequence ID" value="KAJ3524774.1"/>
    <property type="molecule type" value="Genomic_DNA"/>
</dbReference>
<comment type="caution">
    <text evidence="1">The sequence shown here is derived from an EMBL/GenBank/DDBJ whole genome shotgun (WGS) entry which is preliminary data.</text>
</comment>